<evidence type="ECO:0000313" key="2">
    <source>
        <dbReference type="Proteomes" id="UP001307849"/>
    </source>
</evidence>
<dbReference type="EMBL" id="JAVHJM010000011">
    <property type="protein sequence ID" value="KAK6502486.1"/>
    <property type="molecule type" value="Genomic_DNA"/>
</dbReference>
<dbReference type="Proteomes" id="UP001307849">
    <property type="component" value="Unassembled WGS sequence"/>
</dbReference>
<gene>
    <name evidence="1" type="ORF">TWF506_003068</name>
</gene>
<dbReference type="AlphaFoldDB" id="A0AAN8NC64"/>
<name>A0AAN8NC64_9PEZI</name>
<organism evidence="1 2">
    <name type="scientific">Arthrobotrys conoides</name>
    <dbReference type="NCBI Taxonomy" id="74498"/>
    <lineage>
        <taxon>Eukaryota</taxon>
        <taxon>Fungi</taxon>
        <taxon>Dikarya</taxon>
        <taxon>Ascomycota</taxon>
        <taxon>Pezizomycotina</taxon>
        <taxon>Orbiliomycetes</taxon>
        <taxon>Orbiliales</taxon>
        <taxon>Orbiliaceae</taxon>
        <taxon>Arthrobotrys</taxon>
    </lineage>
</organism>
<sequence length="70" mass="8072">MVKDFQDLAGKFTQMKETVLIRLGDRRKFLEEWPGHFLDDSLKLLNSKGLDSANFLEREILEAYGDVALV</sequence>
<protein>
    <submittedName>
        <fullName evidence="1">Uncharacterized protein</fullName>
    </submittedName>
</protein>
<evidence type="ECO:0000313" key="1">
    <source>
        <dbReference type="EMBL" id="KAK6502486.1"/>
    </source>
</evidence>
<keyword evidence="2" id="KW-1185">Reference proteome</keyword>
<proteinExistence type="predicted"/>
<comment type="caution">
    <text evidence="1">The sequence shown here is derived from an EMBL/GenBank/DDBJ whole genome shotgun (WGS) entry which is preliminary data.</text>
</comment>
<reference evidence="1 2" key="1">
    <citation type="submission" date="2019-10" db="EMBL/GenBank/DDBJ databases">
        <authorList>
            <person name="Palmer J.M."/>
        </authorList>
    </citation>
    <scope>NUCLEOTIDE SEQUENCE [LARGE SCALE GENOMIC DNA]</scope>
    <source>
        <strain evidence="1 2">TWF506</strain>
    </source>
</reference>
<accession>A0AAN8NC64</accession>